<organism evidence="2 3">
    <name type="scientific">Hespellia stercorisuis DSM 15480</name>
    <dbReference type="NCBI Taxonomy" id="1121950"/>
    <lineage>
        <taxon>Bacteria</taxon>
        <taxon>Bacillati</taxon>
        <taxon>Bacillota</taxon>
        <taxon>Clostridia</taxon>
        <taxon>Lachnospirales</taxon>
        <taxon>Lachnospiraceae</taxon>
        <taxon>Hespellia</taxon>
    </lineage>
</organism>
<evidence type="ECO:0000313" key="3">
    <source>
        <dbReference type="Proteomes" id="UP000184301"/>
    </source>
</evidence>
<accession>A0A1M6KY67</accession>
<protein>
    <submittedName>
        <fullName evidence="2">Uncharacterized protein</fullName>
    </submittedName>
</protein>
<name>A0A1M6KY67_9FIRM</name>
<evidence type="ECO:0000313" key="2">
    <source>
        <dbReference type="EMBL" id="SHJ63953.1"/>
    </source>
</evidence>
<feature type="region of interest" description="Disordered" evidence="1">
    <location>
        <begin position="39"/>
        <end position="64"/>
    </location>
</feature>
<feature type="compositionally biased region" description="Basic and acidic residues" evidence="1">
    <location>
        <begin position="44"/>
        <end position="53"/>
    </location>
</feature>
<dbReference type="STRING" id="1121950.SAMN02745243_01030"/>
<sequence length="64" mass="6912">MKKDTASLLPMPIKVKPYAHQVAAFNFVCELFGLVSTGGDSDDEGHGEMRPVRESIPTVGKPNP</sequence>
<evidence type="ECO:0000256" key="1">
    <source>
        <dbReference type="SAM" id="MobiDB-lite"/>
    </source>
</evidence>
<keyword evidence="3" id="KW-1185">Reference proteome</keyword>
<reference evidence="2 3" key="1">
    <citation type="submission" date="2016-11" db="EMBL/GenBank/DDBJ databases">
        <authorList>
            <person name="Jaros S."/>
            <person name="Januszkiewicz K."/>
            <person name="Wedrychowicz H."/>
        </authorList>
    </citation>
    <scope>NUCLEOTIDE SEQUENCE [LARGE SCALE GENOMIC DNA]</scope>
    <source>
        <strain evidence="2 3">DSM 15480</strain>
    </source>
</reference>
<dbReference type="EMBL" id="FQZY01000013">
    <property type="protein sequence ID" value="SHJ63953.1"/>
    <property type="molecule type" value="Genomic_DNA"/>
</dbReference>
<proteinExistence type="predicted"/>
<dbReference type="AlphaFoldDB" id="A0A1M6KY67"/>
<gene>
    <name evidence="2" type="ORF">SAMN02745243_01030</name>
</gene>
<dbReference type="Proteomes" id="UP000184301">
    <property type="component" value="Unassembled WGS sequence"/>
</dbReference>